<dbReference type="AlphaFoldDB" id="A0A067F5N8"/>
<evidence type="ECO:0000256" key="3">
    <source>
        <dbReference type="ARBA" id="ARBA00022679"/>
    </source>
</evidence>
<comment type="similarity">
    <text evidence="1 4">Belongs to the UDP-glycosyltransferase family.</text>
</comment>
<evidence type="ECO:0000256" key="2">
    <source>
        <dbReference type="ARBA" id="ARBA00022676"/>
    </source>
</evidence>
<dbReference type="PaxDb" id="2711-XP_006466241.1"/>
<dbReference type="Proteomes" id="UP000027120">
    <property type="component" value="Unassembled WGS sequence"/>
</dbReference>
<dbReference type="eggNOG" id="KOG1192">
    <property type="taxonomic scope" value="Eukaryota"/>
</dbReference>
<keyword evidence="2 4" id="KW-0328">Glycosyltransferase</keyword>
<proteinExistence type="inferred from homology"/>
<dbReference type="InterPro" id="IPR035595">
    <property type="entry name" value="UDP_glycos_trans_CS"/>
</dbReference>
<evidence type="ECO:0000256" key="4">
    <source>
        <dbReference type="RuleBase" id="RU003718"/>
    </source>
</evidence>
<dbReference type="GO" id="GO:0035251">
    <property type="term" value="F:UDP-glucosyltransferase activity"/>
    <property type="evidence" value="ECO:0007669"/>
    <property type="project" value="UniProtKB-ARBA"/>
</dbReference>
<accession>A0A067F5N8</accession>
<dbReference type="SUPFAM" id="SSF53756">
    <property type="entry name" value="UDP-Glycosyltransferase/glycogen phosphorylase"/>
    <property type="match status" value="1"/>
</dbReference>
<organism evidence="5 6">
    <name type="scientific">Citrus sinensis</name>
    <name type="common">Sweet orange</name>
    <name type="synonym">Citrus aurantium var. sinensis</name>
    <dbReference type="NCBI Taxonomy" id="2711"/>
    <lineage>
        <taxon>Eukaryota</taxon>
        <taxon>Viridiplantae</taxon>
        <taxon>Streptophyta</taxon>
        <taxon>Embryophyta</taxon>
        <taxon>Tracheophyta</taxon>
        <taxon>Spermatophyta</taxon>
        <taxon>Magnoliopsida</taxon>
        <taxon>eudicotyledons</taxon>
        <taxon>Gunneridae</taxon>
        <taxon>Pentapetalae</taxon>
        <taxon>rosids</taxon>
        <taxon>malvids</taxon>
        <taxon>Sapindales</taxon>
        <taxon>Rutaceae</taxon>
        <taxon>Aurantioideae</taxon>
        <taxon>Citrus</taxon>
    </lineage>
</organism>
<sequence length="291" mass="33152">MSNMRLKDFPSLMRVTDANDILFNYMKTEVQNCLESSAIIFNTFDEHEGKVLEAIASKSPNIYTVGPLHLLCRHLPESEFKSFRSNLWKEDPECLKWLNEKEPNSVAYVNYGSITVMTDEQMKEFAWGLANSGHPFLWIVRPDMVTGDSAILSQEFYEEIKDRGMIANWCPQDKVLSHPSVSVFLTHGGWNSILESVCGGVPIICWPFFAEQQTNCRYASTTWGIGMEVNRDASREDIAALVKEIMEGDKGKLIRQNVQDWRKKAEAATDVGGASFNNFNKCIKEVLHYHH</sequence>
<gene>
    <name evidence="5" type="ORF">CISIN_1g022811mg</name>
</gene>
<dbReference type="Pfam" id="PF00201">
    <property type="entry name" value="UDPGT"/>
    <property type="match status" value="1"/>
</dbReference>
<dbReference type="CDD" id="cd03784">
    <property type="entry name" value="GT1_Gtf-like"/>
    <property type="match status" value="1"/>
</dbReference>
<keyword evidence="3 4" id="KW-0808">Transferase</keyword>
<dbReference type="FunFam" id="3.40.50.2000:FF:000027">
    <property type="entry name" value="Glycosyltransferase"/>
    <property type="match status" value="1"/>
</dbReference>
<dbReference type="PANTHER" id="PTHR11926">
    <property type="entry name" value="GLUCOSYL/GLUCURONOSYL TRANSFERASES"/>
    <property type="match status" value="1"/>
</dbReference>
<evidence type="ECO:0000313" key="5">
    <source>
        <dbReference type="EMBL" id="KDO58792.1"/>
    </source>
</evidence>
<dbReference type="SMR" id="A0A067F5N8"/>
<protein>
    <submittedName>
        <fullName evidence="5">Uncharacterized protein</fullName>
    </submittedName>
</protein>
<dbReference type="PANTHER" id="PTHR11926:SF1547">
    <property type="entry name" value="GLYCOSYLTRANSFERASE"/>
    <property type="match status" value="1"/>
</dbReference>
<keyword evidence="6" id="KW-1185">Reference proteome</keyword>
<evidence type="ECO:0000256" key="1">
    <source>
        <dbReference type="ARBA" id="ARBA00009995"/>
    </source>
</evidence>
<dbReference type="EMBL" id="KK784946">
    <property type="protein sequence ID" value="KDO58792.1"/>
    <property type="molecule type" value="Genomic_DNA"/>
</dbReference>
<evidence type="ECO:0000313" key="6">
    <source>
        <dbReference type="Proteomes" id="UP000027120"/>
    </source>
</evidence>
<name>A0A067F5N8_CITSI</name>
<dbReference type="PROSITE" id="PS00375">
    <property type="entry name" value="UDPGT"/>
    <property type="match status" value="1"/>
</dbReference>
<dbReference type="Gene3D" id="3.40.50.2000">
    <property type="entry name" value="Glycogen Phosphorylase B"/>
    <property type="match status" value="2"/>
</dbReference>
<reference evidence="5 6" key="1">
    <citation type="submission" date="2014-04" db="EMBL/GenBank/DDBJ databases">
        <authorList>
            <consortium name="International Citrus Genome Consortium"/>
            <person name="Gmitter F."/>
            <person name="Chen C."/>
            <person name="Farmerie W."/>
            <person name="Harkins T."/>
            <person name="Desany B."/>
            <person name="Mohiuddin M."/>
            <person name="Kodira C."/>
            <person name="Borodovsky M."/>
            <person name="Lomsadze A."/>
            <person name="Burns P."/>
            <person name="Jenkins J."/>
            <person name="Prochnik S."/>
            <person name="Shu S."/>
            <person name="Chapman J."/>
            <person name="Pitluck S."/>
            <person name="Schmutz J."/>
            <person name="Rokhsar D."/>
        </authorList>
    </citation>
    <scope>NUCLEOTIDE SEQUENCE</scope>
</reference>
<dbReference type="InterPro" id="IPR002213">
    <property type="entry name" value="UDP_glucos_trans"/>
</dbReference>